<accession>W9QW84</accession>
<organism evidence="1 2">
    <name type="scientific">Morus notabilis</name>
    <dbReference type="NCBI Taxonomy" id="981085"/>
    <lineage>
        <taxon>Eukaryota</taxon>
        <taxon>Viridiplantae</taxon>
        <taxon>Streptophyta</taxon>
        <taxon>Embryophyta</taxon>
        <taxon>Tracheophyta</taxon>
        <taxon>Spermatophyta</taxon>
        <taxon>Magnoliopsida</taxon>
        <taxon>eudicotyledons</taxon>
        <taxon>Gunneridae</taxon>
        <taxon>Pentapetalae</taxon>
        <taxon>rosids</taxon>
        <taxon>fabids</taxon>
        <taxon>Rosales</taxon>
        <taxon>Moraceae</taxon>
        <taxon>Moreae</taxon>
        <taxon>Morus</taxon>
    </lineage>
</organism>
<evidence type="ECO:0000313" key="1">
    <source>
        <dbReference type="EMBL" id="EXB56009.1"/>
    </source>
</evidence>
<dbReference type="EMBL" id="KE344275">
    <property type="protein sequence ID" value="EXB56009.1"/>
    <property type="molecule type" value="Genomic_DNA"/>
</dbReference>
<evidence type="ECO:0000313" key="2">
    <source>
        <dbReference type="Proteomes" id="UP000030645"/>
    </source>
</evidence>
<name>W9QW84_9ROSA</name>
<gene>
    <name evidence="1" type="ORF">L484_018798</name>
</gene>
<reference evidence="2" key="1">
    <citation type="submission" date="2013-01" db="EMBL/GenBank/DDBJ databases">
        <title>Draft Genome Sequence of a Mulberry Tree, Morus notabilis C.K. Schneid.</title>
        <authorList>
            <person name="He N."/>
            <person name="Zhao S."/>
        </authorList>
    </citation>
    <scope>NUCLEOTIDE SEQUENCE</scope>
</reference>
<dbReference type="Proteomes" id="UP000030645">
    <property type="component" value="Unassembled WGS sequence"/>
</dbReference>
<dbReference type="STRING" id="981085.W9QW84"/>
<dbReference type="AlphaFoldDB" id="W9QW84"/>
<keyword evidence="2" id="KW-1185">Reference proteome</keyword>
<sequence>MAAGGIASGSRLFSKVLRPQSSDVQAAAMWGVAAATGALWLIQVSGSLEGFKKWCFEVEAMKEEVIASSNYLS</sequence>
<protein>
    <submittedName>
        <fullName evidence="1">Uncharacterized protein</fullName>
    </submittedName>
</protein>
<proteinExistence type="predicted"/>